<protein>
    <submittedName>
        <fullName evidence="3">MBL-fold metallo-hydrolase superfamily</fullName>
    </submittedName>
</protein>
<dbReference type="GO" id="GO:0016787">
    <property type="term" value="F:hydrolase activity"/>
    <property type="evidence" value="ECO:0007669"/>
    <property type="project" value="UniProtKB-KW"/>
</dbReference>
<keyword evidence="3" id="KW-0378">Hydrolase</keyword>
<dbReference type="CDD" id="cd07724">
    <property type="entry name" value="POD-like_MBL-fold"/>
    <property type="match status" value="1"/>
</dbReference>
<organism evidence="3">
    <name type="scientific">hydrothermal vent metagenome</name>
    <dbReference type="NCBI Taxonomy" id="652676"/>
    <lineage>
        <taxon>unclassified sequences</taxon>
        <taxon>metagenomes</taxon>
        <taxon>ecological metagenomes</taxon>
    </lineage>
</organism>
<keyword evidence="1" id="KW-0479">Metal-binding</keyword>
<evidence type="ECO:0000313" key="3">
    <source>
        <dbReference type="EMBL" id="VAW24083.1"/>
    </source>
</evidence>
<proteinExistence type="predicted"/>
<dbReference type="InterPro" id="IPR044528">
    <property type="entry name" value="POD-like_MBL-fold"/>
</dbReference>
<dbReference type="EMBL" id="UOEQ01000503">
    <property type="protein sequence ID" value="VAW24083.1"/>
    <property type="molecule type" value="Genomic_DNA"/>
</dbReference>
<evidence type="ECO:0000256" key="1">
    <source>
        <dbReference type="ARBA" id="ARBA00022723"/>
    </source>
</evidence>
<dbReference type="Pfam" id="PF00753">
    <property type="entry name" value="Lactamase_B"/>
    <property type="match status" value="1"/>
</dbReference>
<dbReference type="GO" id="GO:0006749">
    <property type="term" value="P:glutathione metabolic process"/>
    <property type="evidence" value="ECO:0007669"/>
    <property type="project" value="InterPro"/>
</dbReference>
<dbReference type="SMART" id="SM00849">
    <property type="entry name" value="Lactamase_B"/>
    <property type="match status" value="1"/>
</dbReference>
<dbReference type="PANTHER" id="PTHR43084">
    <property type="entry name" value="PERSULFIDE DIOXYGENASE ETHE1"/>
    <property type="match status" value="1"/>
</dbReference>
<dbReference type="AlphaFoldDB" id="A0A3B0U6Q2"/>
<dbReference type="GO" id="GO:0050313">
    <property type="term" value="F:sulfur dioxygenase activity"/>
    <property type="evidence" value="ECO:0007669"/>
    <property type="project" value="InterPro"/>
</dbReference>
<dbReference type="InterPro" id="IPR001279">
    <property type="entry name" value="Metallo-B-lactamas"/>
</dbReference>
<evidence type="ECO:0000259" key="2">
    <source>
        <dbReference type="SMART" id="SM00849"/>
    </source>
</evidence>
<accession>A0A3B0U6Q2</accession>
<sequence>MTKNSQASKNQTSSDNIFIEASFDNATNTISYLVADLDAKEAVIIDPVLDYDHRSGTVDTASVEAILERAKELDLKVLWALETHAHADHLSGSPMIKILTGAKIGIGEHITKVQEIFRPVFAADDLKTDGSDFDRLFAEGDEIKIGRFTMKIMHTPGHTPADISYHIQDAVFVGDTMFMPDFGTARTDFPGGDAEQLFDSIHKLLELPDETRLFMCHDYKAPGRTEFAWETTVAAQKNNKHIKDGVTKEQYVEMRAKRDAALAAPVLLLPSIQVNIRAGRFPKAEKNGVHYLLVPVKAKNSNLVFDA</sequence>
<dbReference type="InterPro" id="IPR051682">
    <property type="entry name" value="Mito_Persulfide_Diox"/>
</dbReference>
<feature type="domain" description="Metallo-beta-lactamase" evidence="2">
    <location>
        <begin position="28"/>
        <end position="217"/>
    </location>
</feature>
<dbReference type="PANTHER" id="PTHR43084:SF1">
    <property type="entry name" value="PERSULFIDE DIOXYGENASE ETHE1, MITOCHONDRIAL"/>
    <property type="match status" value="1"/>
</dbReference>
<dbReference type="SUPFAM" id="SSF56281">
    <property type="entry name" value="Metallo-hydrolase/oxidoreductase"/>
    <property type="match status" value="1"/>
</dbReference>
<dbReference type="InterPro" id="IPR036866">
    <property type="entry name" value="RibonucZ/Hydroxyglut_hydro"/>
</dbReference>
<dbReference type="GO" id="GO:0046872">
    <property type="term" value="F:metal ion binding"/>
    <property type="evidence" value="ECO:0007669"/>
    <property type="project" value="UniProtKB-KW"/>
</dbReference>
<name>A0A3B0U6Q2_9ZZZZ</name>
<gene>
    <name evidence="3" type="ORF">MNBD_ALPHA11-2098</name>
</gene>
<dbReference type="Gene3D" id="3.60.15.10">
    <property type="entry name" value="Ribonuclease Z/Hydroxyacylglutathione hydrolase-like"/>
    <property type="match status" value="1"/>
</dbReference>
<reference evidence="3" key="1">
    <citation type="submission" date="2018-06" db="EMBL/GenBank/DDBJ databases">
        <authorList>
            <person name="Zhirakovskaya E."/>
        </authorList>
    </citation>
    <scope>NUCLEOTIDE SEQUENCE</scope>
</reference>
<dbReference type="GO" id="GO:0070813">
    <property type="term" value="P:hydrogen sulfide metabolic process"/>
    <property type="evidence" value="ECO:0007669"/>
    <property type="project" value="TreeGrafter"/>
</dbReference>